<protein>
    <submittedName>
        <fullName evidence="1">Uncharacterized protein</fullName>
    </submittedName>
</protein>
<reference evidence="1" key="1">
    <citation type="submission" date="2014-09" db="EMBL/GenBank/DDBJ databases">
        <authorList>
            <person name="Magalhaes I.L.F."/>
            <person name="Oliveira U."/>
            <person name="Santos F.R."/>
            <person name="Vidigal T.H.D.A."/>
            <person name="Brescovit A.D."/>
            <person name="Santos A.J."/>
        </authorList>
    </citation>
    <scope>NUCLEOTIDE SEQUENCE</scope>
    <source>
        <tissue evidence="1">Shoot tissue taken approximately 20 cm above the soil surface</tissue>
    </source>
</reference>
<accession>A0A0A9H5M0</accession>
<reference evidence="1" key="2">
    <citation type="journal article" date="2015" name="Data Brief">
        <title>Shoot transcriptome of the giant reed, Arundo donax.</title>
        <authorList>
            <person name="Barrero R.A."/>
            <person name="Guerrero F.D."/>
            <person name="Moolhuijzen P."/>
            <person name="Goolsby J.A."/>
            <person name="Tidwell J."/>
            <person name="Bellgard S.E."/>
            <person name="Bellgard M.I."/>
        </authorList>
    </citation>
    <scope>NUCLEOTIDE SEQUENCE</scope>
    <source>
        <tissue evidence="1">Shoot tissue taken approximately 20 cm above the soil surface</tissue>
    </source>
</reference>
<evidence type="ECO:0000313" key="1">
    <source>
        <dbReference type="EMBL" id="JAE30121.1"/>
    </source>
</evidence>
<dbReference type="EMBL" id="GBRH01167775">
    <property type="protein sequence ID" value="JAE30121.1"/>
    <property type="molecule type" value="Transcribed_RNA"/>
</dbReference>
<name>A0A0A9H5M0_ARUDO</name>
<proteinExistence type="predicted"/>
<organism evidence="1">
    <name type="scientific">Arundo donax</name>
    <name type="common">Giant reed</name>
    <name type="synonym">Donax arundinaceus</name>
    <dbReference type="NCBI Taxonomy" id="35708"/>
    <lineage>
        <taxon>Eukaryota</taxon>
        <taxon>Viridiplantae</taxon>
        <taxon>Streptophyta</taxon>
        <taxon>Embryophyta</taxon>
        <taxon>Tracheophyta</taxon>
        <taxon>Spermatophyta</taxon>
        <taxon>Magnoliopsida</taxon>
        <taxon>Liliopsida</taxon>
        <taxon>Poales</taxon>
        <taxon>Poaceae</taxon>
        <taxon>PACMAD clade</taxon>
        <taxon>Arundinoideae</taxon>
        <taxon>Arundineae</taxon>
        <taxon>Arundo</taxon>
    </lineage>
</organism>
<sequence length="26" mass="3345">MIRNYSNLFHHNRKSIYYMKNQKEKT</sequence>
<dbReference type="AlphaFoldDB" id="A0A0A9H5M0"/>